<dbReference type="OrthoDB" id="9797060at2"/>
<dbReference type="PANTHER" id="PTHR37811:SF2">
    <property type="entry name" value="ABM DOMAIN-CONTAINING PROTEIN"/>
    <property type="match status" value="1"/>
</dbReference>
<dbReference type="SUPFAM" id="SSF54909">
    <property type="entry name" value="Dimeric alpha+beta barrel"/>
    <property type="match status" value="1"/>
</dbReference>
<dbReference type="STRING" id="667676.SAMN05192539_1003250"/>
<gene>
    <name evidence="2" type="ORF">SAMN05192539_1003250</name>
</gene>
<dbReference type="InterPro" id="IPR007138">
    <property type="entry name" value="ABM_dom"/>
</dbReference>
<protein>
    <submittedName>
        <fullName evidence="2">Heme-degrading monooxygenase HmoA</fullName>
    </submittedName>
</protein>
<dbReference type="EMBL" id="FNYE01000003">
    <property type="protein sequence ID" value="SEI67772.1"/>
    <property type="molecule type" value="Genomic_DNA"/>
</dbReference>
<dbReference type="PANTHER" id="PTHR37811">
    <property type="entry name" value="BLL5343 PROTEIN"/>
    <property type="match status" value="1"/>
</dbReference>
<keyword evidence="3" id="KW-1185">Reference proteome</keyword>
<reference evidence="3" key="1">
    <citation type="submission" date="2016-10" db="EMBL/GenBank/DDBJ databases">
        <authorList>
            <person name="Varghese N."/>
            <person name="Submissions S."/>
        </authorList>
    </citation>
    <scope>NUCLEOTIDE SEQUENCE [LARGE SCALE GENOMIC DNA]</scope>
    <source>
        <strain evidence="3">LMG 26031</strain>
    </source>
</reference>
<dbReference type="AlphaFoldDB" id="A0A1H6SW35"/>
<dbReference type="Proteomes" id="UP000198866">
    <property type="component" value="Unassembled WGS sequence"/>
</dbReference>
<keyword evidence="2" id="KW-0560">Oxidoreductase</keyword>
<evidence type="ECO:0000259" key="1">
    <source>
        <dbReference type="Pfam" id="PF03992"/>
    </source>
</evidence>
<name>A0A1H6SW35_9BURK</name>
<proteinExistence type="predicted"/>
<dbReference type="InterPro" id="IPR052936">
    <property type="entry name" value="Jasmonate_Hydroxylase-like"/>
</dbReference>
<keyword evidence="2" id="KW-0503">Monooxygenase</keyword>
<feature type="domain" description="ABM" evidence="1">
    <location>
        <begin position="1"/>
        <end position="76"/>
    </location>
</feature>
<dbReference type="Gene3D" id="3.30.70.100">
    <property type="match status" value="1"/>
</dbReference>
<organism evidence="2 3">
    <name type="scientific">Paraburkholderia diazotrophica</name>
    <dbReference type="NCBI Taxonomy" id="667676"/>
    <lineage>
        <taxon>Bacteria</taxon>
        <taxon>Pseudomonadati</taxon>
        <taxon>Pseudomonadota</taxon>
        <taxon>Betaproteobacteria</taxon>
        <taxon>Burkholderiales</taxon>
        <taxon>Burkholderiaceae</taxon>
        <taxon>Paraburkholderia</taxon>
    </lineage>
</organism>
<dbReference type="GO" id="GO:0004497">
    <property type="term" value="F:monooxygenase activity"/>
    <property type="evidence" value="ECO:0007669"/>
    <property type="project" value="UniProtKB-KW"/>
</dbReference>
<evidence type="ECO:0000313" key="2">
    <source>
        <dbReference type="EMBL" id="SEI67772.1"/>
    </source>
</evidence>
<dbReference type="Pfam" id="PF03992">
    <property type="entry name" value="ABM"/>
    <property type="match status" value="1"/>
</dbReference>
<sequence>MFSVLFEVRPHAGQWDAYLSYAKRLKPELEQIDGFIDNIRYRSLTREGWLLSLSGWRDEKALVRWRTQALHHGMQEKGRAQTLHDYHLRVGQVTRDTHPPEGYAIEAQRLDETQAGDATTIVLIGARREAEWVKQANAHDVAIALGLHDDAADLVSWDVFDAVLTPGDVILLTAWRDEQAADSYAKSLALPEGTRLRSVRVIRDYGMYDRREAPQYYPDAPRPE</sequence>
<accession>A0A1H6SW35</accession>
<dbReference type="InterPro" id="IPR011008">
    <property type="entry name" value="Dimeric_a/b-barrel"/>
</dbReference>
<evidence type="ECO:0000313" key="3">
    <source>
        <dbReference type="Proteomes" id="UP000198866"/>
    </source>
</evidence>
<dbReference type="RefSeq" id="WP_090864040.1">
    <property type="nucleotide sequence ID" value="NZ_FNYE01000003.1"/>
</dbReference>